<feature type="domain" description="Chromosome segregation in meiosis protein 3" evidence="8">
    <location>
        <begin position="131"/>
        <end position="213"/>
    </location>
</feature>
<dbReference type="InterPro" id="IPR040038">
    <property type="entry name" value="TIPIN/Csm3/Swi3"/>
</dbReference>
<feature type="region of interest" description="Disordered" evidence="7">
    <location>
        <begin position="1"/>
        <end position="129"/>
    </location>
</feature>
<feature type="compositionally biased region" description="Low complexity" evidence="7">
    <location>
        <begin position="318"/>
        <end position="329"/>
    </location>
</feature>
<comment type="similarity">
    <text evidence="2 6">Belongs to the CSM3 family.</text>
</comment>
<feature type="compositionally biased region" description="Polar residues" evidence="7">
    <location>
        <begin position="64"/>
        <end position="81"/>
    </location>
</feature>
<dbReference type="Pfam" id="PF07962">
    <property type="entry name" value="Swi3"/>
    <property type="match status" value="1"/>
</dbReference>
<evidence type="ECO:0000313" key="10">
    <source>
        <dbReference type="Proteomes" id="UP000007799"/>
    </source>
</evidence>
<reference evidence="9" key="1">
    <citation type="submission" date="2009-08" db="EMBL/GenBank/DDBJ databases">
        <title>Annotation of Salpingoeca rosetta.</title>
        <authorList>
            <consortium name="The Broad Institute Genome Sequencing Platform"/>
            <person name="Russ C."/>
            <person name="Cuomo C."/>
            <person name="Burger G."/>
            <person name="Gray M.W."/>
            <person name="Holland P.W.H."/>
            <person name="King N."/>
            <person name="Lang F.B.F."/>
            <person name="Roger A.J."/>
            <person name="Ruiz-Trillo I."/>
            <person name="Young S.K."/>
            <person name="Zeng Q."/>
            <person name="Gargeya S."/>
            <person name="Alvarado L."/>
            <person name="Berlin A."/>
            <person name="Chapman S.B."/>
            <person name="Chen Z."/>
            <person name="Freedman E."/>
            <person name="Gellesch M."/>
            <person name="Goldberg J."/>
            <person name="Griggs A."/>
            <person name="Gujja S."/>
            <person name="Heilman E."/>
            <person name="Heiman D."/>
            <person name="Howarth C."/>
            <person name="Mehta T."/>
            <person name="Neiman D."/>
            <person name="Pearson M."/>
            <person name="Roberts A."/>
            <person name="Saif S."/>
            <person name="Shea T."/>
            <person name="Shenoy N."/>
            <person name="Sisk P."/>
            <person name="Stolte C."/>
            <person name="Sykes S."/>
            <person name="White J."/>
            <person name="Yandava C."/>
            <person name="Haas B."/>
            <person name="Nusbaum C."/>
            <person name="Birren B."/>
        </authorList>
    </citation>
    <scope>NUCLEOTIDE SEQUENCE [LARGE SCALE GENOMIC DNA]</scope>
    <source>
        <strain evidence="9">ATCC 50818</strain>
    </source>
</reference>
<dbReference type="PANTHER" id="PTHR13220:SF11">
    <property type="entry name" value="TIMELESS-INTERACTING PROTEIN"/>
    <property type="match status" value="1"/>
</dbReference>
<feature type="compositionally biased region" description="Basic and acidic residues" evidence="7">
    <location>
        <begin position="301"/>
        <end position="316"/>
    </location>
</feature>
<dbReference type="RefSeq" id="XP_004997293.1">
    <property type="nucleotide sequence ID" value="XM_004997236.1"/>
</dbReference>
<evidence type="ECO:0000256" key="6">
    <source>
        <dbReference type="RuleBase" id="RU366049"/>
    </source>
</evidence>
<keyword evidence="10" id="KW-1185">Reference proteome</keyword>
<keyword evidence="5 6" id="KW-0131">Cell cycle</keyword>
<evidence type="ECO:0000313" key="9">
    <source>
        <dbReference type="EMBL" id="EGD80732.1"/>
    </source>
</evidence>
<sequence>MASTGVPENELGNFHDPDDVTDFFFDDDLDQPQHDQHGGEADDDDLLARAMESIEQGGNLDQAFGSSTRAPSSAPNTSTGVNHVEDDERDHTDDEGHGGGSQANVSQAPEATQEDETPTKTKKAGSKRMSLDVERLLNPENGVPYMLKTFSKHVRFSNKPGMETRNLRLLMDHYDAWMDQLMPKMSLSNVVDTIERLGHKAAVRTYLTDLRLSQAVRDEERGTDEQHNSHTQDSGGGTGDGHDAGLAGRDDGGTGDDNGDGELPRKRRKSRESRQRRRQRARRSTRYALRGAVDDDDEARDGDGGHDDVWAEHTEQETSAAVVAATSATSDDDNDGEEQREQREQRRVHSGHKVTTDGDGNTNTNTNTNSDDSADAAGVSSDDPSNTNDHDVDAADVSDADINATTVPQRTARHDDAADADDVHGPQQETQAGEESEAREEVVAGTTKQQHTEEADTTNTMMDTGGDEEGAKDNNNNNNTDGDGETNAENEPTADAGAVADANNSANDHHSAKKLPHEDGAAGNGGPATYRGEA</sequence>
<feature type="compositionally biased region" description="Basic and acidic residues" evidence="7">
    <location>
        <begin position="217"/>
        <end position="230"/>
    </location>
</feature>
<name>F2U004_SALR5</name>
<feature type="compositionally biased region" description="Basic and acidic residues" evidence="7">
    <location>
        <begin position="507"/>
        <end position="520"/>
    </location>
</feature>
<comment type="function">
    <text evidence="6">Plays an important role in the control of DNA replication and the maintenance of replication fork stability.</text>
</comment>
<dbReference type="OMA" id="ENELWND"/>
<dbReference type="eggNOG" id="KOG3004">
    <property type="taxonomic scope" value="Eukaryota"/>
</dbReference>
<gene>
    <name evidence="9" type="ORF">PTSG_01322</name>
</gene>
<evidence type="ECO:0000256" key="7">
    <source>
        <dbReference type="SAM" id="MobiDB-lite"/>
    </source>
</evidence>
<keyword evidence="4 6" id="KW-0539">Nucleus</keyword>
<dbReference type="STRING" id="946362.F2U004"/>
<dbReference type="PANTHER" id="PTHR13220">
    <property type="entry name" value="TIMELESS INTERACTING-RELATED"/>
    <property type="match status" value="1"/>
</dbReference>
<feature type="compositionally biased region" description="Basic and acidic residues" evidence="7">
    <location>
        <begin position="31"/>
        <end position="40"/>
    </location>
</feature>
<keyword evidence="3 6" id="KW-0227">DNA damage</keyword>
<feature type="compositionally biased region" description="Acidic residues" evidence="7">
    <location>
        <begin position="19"/>
        <end position="30"/>
    </location>
</feature>
<dbReference type="KEGG" id="sre:PTSG_01322"/>
<feature type="compositionally biased region" description="Basic residues" evidence="7">
    <location>
        <begin position="265"/>
        <end position="285"/>
    </location>
</feature>
<dbReference type="GO" id="GO:0003677">
    <property type="term" value="F:DNA binding"/>
    <property type="evidence" value="ECO:0007669"/>
    <property type="project" value="TreeGrafter"/>
</dbReference>
<feature type="compositionally biased region" description="Low complexity" evidence="7">
    <location>
        <begin position="357"/>
        <end position="385"/>
    </location>
</feature>
<dbReference type="GeneID" id="16077890"/>
<feature type="compositionally biased region" description="Basic and acidic residues" evidence="7">
    <location>
        <begin position="83"/>
        <end position="97"/>
    </location>
</feature>
<feature type="compositionally biased region" description="Basic and acidic residues" evidence="7">
    <location>
        <begin position="240"/>
        <end position="252"/>
    </location>
</feature>
<feature type="compositionally biased region" description="Basic and acidic residues" evidence="7">
    <location>
        <begin position="412"/>
        <end position="424"/>
    </location>
</feature>
<dbReference type="GO" id="GO:0006974">
    <property type="term" value="P:DNA damage response"/>
    <property type="evidence" value="ECO:0007669"/>
    <property type="project" value="UniProtKB-KW"/>
</dbReference>
<feature type="compositionally biased region" description="Basic and acidic residues" evidence="7">
    <location>
        <begin position="337"/>
        <end position="347"/>
    </location>
</feature>
<dbReference type="EMBL" id="GL832958">
    <property type="protein sequence ID" value="EGD80732.1"/>
    <property type="molecule type" value="Genomic_DNA"/>
</dbReference>
<accession>F2U004</accession>
<evidence type="ECO:0000256" key="2">
    <source>
        <dbReference type="ARBA" id="ARBA00006075"/>
    </source>
</evidence>
<evidence type="ECO:0000256" key="4">
    <source>
        <dbReference type="ARBA" id="ARBA00023242"/>
    </source>
</evidence>
<dbReference type="OrthoDB" id="437078at2759"/>
<proteinExistence type="inferred from homology"/>
<dbReference type="InterPro" id="IPR012923">
    <property type="entry name" value="Csm3"/>
</dbReference>
<evidence type="ECO:0000256" key="3">
    <source>
        <dbReference type="ARBA" id="ARBA00022763"/>
    </source>
</evidence>
<comment type="subcellular location">
    <subcellularLocation>
        <location evidence="1 6">Nucleus</location>
    </subcellularLocation>
</comment>
<evidence type="ECO:0000256" key="5">
    <source>
        <dbReference type="ARBA" id="ARBA00023306"/>
    </source>
</evidence>
<protein>
    <recommendedName>
        <fullName evidence="8">Chromosome segregation in meiosis protein 3 domain-containing protein</fullName>
    </recommendedName>
</protein>
<dbReference type="InParanoid" id="F2U004"/>
<feature type="region of interest" description="Disordered" evidence="7">
    <location>
        <begin position="217"/>
        <end position="534"/>
    </location>
</feature>
<dbReference type="GO" id="GO:0031298">
    <property type="term" value="C:replication fork protection complex"/>
    <property type="evidence" value="ECO:0007669"/>
    <property type="project" value="TreeGrafter"/>
</dbReference>
<dbReference type="Proteomes" id="UP000007799">
    <property type="component" value="Unassembled WGS sequence"/>
</dbReference>
<evidence type="ECO:0000256" key="1">
    <source>
        <dbReference type="ARBA" id="ARBA00004123"/>
    </source>
</evidence>
<dbReference type="GO" id="GO:0043111">
    <property type="term" value="P:replication fork arrest"/>
    <property type="evidence" value="ECO:0007669"/>
    <property type="project" value="TreeGrafter"/>
</dbReference>
<evidence type="ECO:0000259" key="8">
    <source>
        <dbReference type="Pfam" id="PF07962"/>
    </source>
</evidence>
<dbReference type="GO" id="GO:0031297">
    <property type="term" value="P:replication fork processing"/>
    <property type="evidence" value="ECO:0007669"/>
    <property type="project" value="UniProtKB-UniRule"/>
</dbReference>
<dbReference type="GO" id="GO:0000076">
    <property type="term" value="P:DNA replication checkpoint signaling"/>
    <property type="evidence" value="ECO:0007669"/>
    <property type="project" value="UniProtKB-UniRule"/>
</dbReference>
<organism evidence="10">
    <name type="scientific">Salpingoeca rosetta (strain ATCC 50818 / BSB-021)</name>
    <dbReference type="NCBI Taxonomy" id="946362"/>
    <lineage>
        <taxon>Eukaryota</taxon>
        <taxon>Choanoflagellata</taxon>
        <taxon>Craspedida</taxon>
        <taxon>Salpingoecidae</taxon>
        <taxon>Salpingoeca</taxon>
    </lineage>
</organism>
<dbReference type="AlphaFoldDB" id="F2U004"/>